<feature type="region of interest" description="Disordered" evidence="1">
    <location>
        <begin position="66"/>
        <end position="87"/>
    </location>
</feature>
<organism evidence="2 3">
    <name type="scientific">Daldinia eschscholtzii</name>
    <dbReference type="NCBI Taxonomy" id="292717"/>
    <lineage>
        <taxon>Eukaryota</taxon>
        <taxon>Fungi</taxon>
        <taxon>Dikarya</taxon>
        <taxon>Ascomycota</taxon>
        <taxon>Pezizomycotina</taxon>
        <taxon>Sordariomycetes</taxon>
        <taxon>Xylariomycetidae</taxon>
        <taxon>Xylariales</taxon>
        <taxon>Hypoxylaceae</taxon>
        <taxon>Daldinia</taxon>
    </lineage>
</organism>
<protein>
    <submittedName>
        <fullName evidence="2">Uncharacterized protein</fullName>
    </submittedName>
</protein>
<name>A0AAX6ML37_9PEZI</name>
<evidence type="ECO:0000313" key="2">
    <source>
        <dbReference type="EMBL" id="KAK6953339.1"/>
    </source>
</evidence>
<keyword evidence="3" id="KW-1185">Reference proteome</keyword>
<dbReference type="Proteomes" id="UP001369815">
    <property type="component" value="Unassembled WGS sequence"/>
</dbReference>
<sequence length="122" mass="14274">MDKIPELSCISINNIEDLDWLVQAISVHETNIKAFWRNRSPLTPREESALAGHVKTSGEAYGILEKAKDQEKKKSNEDKEKEPYVTSMRKIDEGMRMLDYIEDVLDRIKEWNDKEKAKHRKT</sequence>
<comment type="caution">
    <text evidence="2">The sequence shown here is derived from an EMBL/GenBank/DDBJ whole genome shotgun (WGS) entry which is preliminary data.</text>
</comment>
<evidence type="ECO:0000256" key="1">
    <source>
        <dbReference type="SAM" id="MobiDB-lite"/>
    </source>
</evidence>
<evidence type="ECO:0000313" key="3">
    <source>
        <dbReference type="Proteomes" id="UP001369815"/>
    </source>
</evidence>
<gene>
    <name evidence="2" type="ORF">Daesc_005642</name>
</gene>
<dbReference type="AlphaFoldDB" id="A0AAX6ML37"/>
<reference evidence="2 3" key="1">
    <citation type="journal article" date="2024" name="Front Chem Biol">
        <title>Unveiling the potential of Daldinia eschscholtzii MFLUCC 19-0629 through bioactivity and bioinformatics studies for enhanced sustainable agriculture production.</title>
        <authorList>
            <person name="Brooks S."/>
            <person name="Weaver J.A."/>
            <person name="Klomchit A."/>
            <person name="Alharthi S.A."/>
            <person name="Onlamun T."/>
            <person name="Nurani R."/>
            <person name="Vong T.K."/>
            <person name="Alberti F."/>
            <person name="Greco C."/>
        </authorList>
    </citation>
    <scope>NUCLEOTIDE SEQUENCE [LARGE SCALE GENOMIC DNA]</scope>
    <source>
        <strain evidence="2">MFLUCC 19-0629</strain>
    </source>
</reference>
<accession>A0AAX6ML37</accession>
<proteinExistence type="predicted"/>
<dbReference type="EMBL" id="JBANMG010000005">
    <property type="protein sequence ID" value="KAK6953339.1"/>
    <property type="molecule type" value="Genomic_DNA"/>
</dbReference>